<reference evidence="8 9" key="1">
    <citation type="submission" date="2013-02" db="EMBL/GenBank/DDBJ databases">
        <authorList>
            <person name="Fiebig A."/>
            <person name="Goeker M."/>
            <person name="Klenk H.-P.P."/>
        </authorList>
    </citation>
    <scope>NUCLEOTIDE SEQUENCE [LARGE SCALE GENOMIC DNA]</scope>
    <source>
        <strain evidence="8 9">DSM 19309</strain>
    </source>
</reference>
<dbReference type="RefSeq" id="WP_245639335.1">
    <property type="nucleotide sequence ID" value="NZ_KK088604.1"/>
</dbReference>
<keyword evidence="3" id="KW-0831">Ubiquinone biosynthesis</keyword>
<dbReference type="EMBL" id="AOSK01000111">
    <property type="protein sequence ID" value="EYD74520.1"/>
    <property type="molecule type" value="Genomic_DNA"/>
</dbReference>
<evidence type="ECO:0000259" key="7">
    <source>
        <dbReference type="Pfam" id="PF08511"/>
    </source>
</evidence>
<dbReference type="Pfam" id="PF08511">
    <property type="entry name" value="COQ9"/>
    <property type="match status" value="1"/>
</dbReference>
<comment type="function">
    <text evidence="6">Membrane-associated protein that warps the membrane surface to access and bind aromatic isoprenes with high specificity, including ubiquinone (CoQ) isoprene intermediates and presents them directly to COQ7, therefore facilitating the COQ7-mediated hydroxylase step. Participates in the biosynthesis of coenzyme Q, also named ubiquinone, an essential lipid-soluble electron transporter for aerobic cellular respiration.</text>
</comment>
<dbReference type="GO" id="GO:0008289">
    <property type="term" value="F:lipid binding"/>
    <property type="evidence" value="ECO:0007669"/>
    <property type="project" value="UniProtKB-KW"/>
</dbReference>
<evidence type="ECO:0000313" key="9">
    <source>
        <dbReference type="Proteomes" id="UP000019666"/>
    </source>
</evidence>
<dbReference type="GO" id="GO:0006744">
    <property type="term" value="P:ubiquinone biosynthetic process"/>
    <property type="evidence" value="ECO:0007669"/>
    <property type="project" value="UniProtKB-KW"/>
</dbReference>
<dbReference type="InterPro" id="IPR013718">
    <property type="entry name" value="COQ9_C"/>
</dbReference>
<gene>
    <name evidence="8" type="ORF">Rumeso_03816</name>
</gene>
<evidence type="ECO:0000313" key="8">
    <source>
        <dbReference type="EMBL" id="EYD74520.1"/>
    </source>
</evidence>
<dbReference type="InterPro" id="IPR012762">
    <property type="entry name" value="Ubiq_biosynth_COQ9"/>
</dbReference>
<keyword evidence="9" id="KW-1185">Reference proteome</keyword>
<evidence type="ECO:0000256" key="6">
    <source>
        <dbReference type="ARBA" id="ARBA00058104"/>
    </source>
</evidence>
<comment type="caution">
    <text evidence="8">The sequence shown here is derived from an EMBL/GenBank/DDBJ whole genome shotgun (WGS) entry which is preliminary data.</text>
</comment>
<evidence type="ECO:0000256" key="3">
    <source>
        <dbReference type="ARBA" id="ARBA00022688"/>
    </source>
</evidence>
<dbReference type="HOGENOM" id="CLU_057411_3_0_5"/>
<accession>A0A017HJN0</accession>
<comment type="similarity">
    <text evidence="2">Belongs to the COQ9 family.</text>
</comment>
<dbReference type="STRING" id="442562.Rumeso_03816"/>
<keyword evidence="5" id="KW-0446">Lipid-binding</keyword>
<dbReference type="NCBIfam" id="TIGR02396">
    <property type="entry name" value="diverge_rpsU"/>
    <property type="match status" value="1"/>
</dbReference>
<dbReference type="Proteomes" id="UP000019666">
    <property type="component" value="Unassembled WGS sequence"/>
</dbReference>
<protein>
    <recommendedName>
        <fullName evidence="7">COQ9 C-terminal domain-containing protein</fullName>
    </recommendedName>
</protein>
<name>A0A017HJN0_9RHOB</name>
<evidence type="ECO:0000256" key="1">
    <source>
        <dbReference type="ARBA" id="ARBA00004749"/>
    </source>
</evidence>
<comment type="pathway">
    <text evidence="1">Cofactor biosynthesis; ubiquinone biosynthesis.</text>
</comment>
<evidence type="ECO:0000256" key="5">
    <source>
        <dbReference type="ARBA" id="ARBA00023121"/>
    </source>
</evidence>
<evidence type="ECO:0000256" key="4">
    <source>
        <dbReference type="ARBA" id="ARBA00022946"/>
    </source>
</evidence>
<organism evidence="8 9">
    <name type="scientific">Rubellimicrobium mesophilum DSM 19309</name>
    <dbReference type="NCBI Taxonomy" id="442562"/>
    <lineage>
        <taxon>Bacteria</taxon>
        <taxon>Pseudomonadati</taxon>
        <taxon>Pseudomonadota</taxon>
        <taxon>Alphaproteobacteria</taxon>
        <taxon>Rhodobacterales</taxon>
        <taxon>Roseobacteraceae</taxon>
        <taxon>Rubellimicrobium</taxon>
    </lineage>
</organism>
<keyword evidence="4" id="KW-0809">Transit peptide</keyword>
<proteinExistence type="inferred from homology"/>
<dbReference type="AlphaFoldDB" id="A0A017HJN0"/>
<feature type="domain" description="COQ9 C-terminal" evidence="7">
    <location>
        <begin position="129"/>
        <end position="198"/>
    </location>
</feature>
<sequence>MTDTDMAGHDHATDFGTDPTRAALLKAMLPHVPAEGWSDRAFEAAAREAEVTLSEARAAAPRRGLDLAAEWHRQADRALVRRLRAADLSGLRMRDRIAFAIKARTEETSEREVLRRSTALFSLPQNASLGAHLLWETADLIWDALGDTSRDGNWYSKRATLAAVLASVVLYRLGDESPGLERTRAFIDRRIDDVMAFEKWKAGARDNPVLRHVAGPIGWLMGQIHAPERPDLPGGWKEK</sequence>
<dbReference type="Gene3D" id="1.10.357.10">
    <property type="entry name" value="Tetracycline Repressor, domain 2"/>
    <property type="match status" value="1"/>
</dbReference>
<evidence type="ECO:0000256" key="2">
    <source>
        <dbReference type="ARBA" id="ARBA00010766"/>
    </source>
</evidence>
<dbReference type="PANTHER" id="PTHR21427">
    <property type="entry name" value="UBIQUINONE BIOSYNTHESIS PROTEIN COQ9, MITOCHONDRIAL"/>
    <property type="match status" value="1"/>
</dbReference>
<dbReference type="PANTHER" id="PTHR21427:SF19">
    <property type="entry name" value="UBIQUINONE BIOSYNTHESIS PROTEIN COQ9, MITOCHONDRIAL"/>
    <property type="match status" value="1"/>
</dbReference>